<sequence>MDNRYELYCLVDPLFYDSPVIDGAADFVHASRPAPTGWARTEQGELVALRPVEAGLPEQGWKIQVSARPGDAALVMDTVWSYCVRTGLAFTFLRGEHVLHLRNAKHAGRGAGGELATLYPADETRLERALTDLGALLDGRPCPSLPGGLRIGGGPLHVRYGAFAERHCAGPDGRLEPAIADLDGRLVPEWHGPVFATPAWVRLPAFLTPHLEAGRAVALDRLPYSAEAALRLTGGGGVHLARDARTGTRVVIKEARPHAGLDADGADAVTRLEREREALTRLAGLDAVPALLAEHTVGEHRFLVLEHIQGTPLDRLGRQGRGAADHTAWALELCAKVEAAVAAVHARGLVFGDLHPGNVIVRPDGGVALVGYERCVPLEEAGGGAFAVPDGVTGADVDHHAAARLRLALFLPVTELLRIDRFKAAELADLIRESYPVPHAFLDEAVRTITGVRRAKRVPGAHIPAWYSATLPDPERWQRLRRSMTMAILSSATPERDDRLFPGDIAQFATGGLNLAHGAAGVLLALEAAGSGRFPEHERWLLERAMRPPEGARLGFYDGLHGIAHALARLGRQADALDLVQLASRRRWESLGLDLHGGLAGIGLNLAHLADLTGESQLLLRAYDVADLVATRLSGRQPAPSAARTGLMYGSAGPALFLLRMHERTGEPGLLDLAEAALRQDLGRRAAQGDPSPHLATGGAGLAWVLAEYLRWRHDDDLLLAHGALDRAARAPFSFQPGLFTGRAGLLAYLARERGDDPEIETQLRGLGCHAVRYQAHLAFPGERLLRLSMDLATGTAGVLFAVAAALHDEPVTLPFMRSSAAGAQPHLTLLDQRGLGSETPC</sequence>
<evidence type="ECO:0000259" key="1">
    <source>
        <dbReference type="SMART" id="SM00220"/>
    </source>
</evidence>
<dbReference type="InterPro" id="IPR057929">
    <property type="entry name" value="RamC_N"/>
</dbReference>
<dbReference type="SMART" id="SM01260">
    <property type="entry name" value="LANC_like"/>
    <property type="match status" value="1"/>
</dbReference>
<dbReference type="Pfam" id="PF05147">
    <property type="entry name" value="LANC_like"/>
    <property type="match status" value="1"/>
</dbReference>
<gene>
    <name evidence="2" type="ORF">FHR33_003090</name>
</gene>
<dbReference type="Gene3D" id="1.10.510.10">
    <property type="entry name" value="Transferase(Phosphotransferase) domain 1"/>
    <property type="match status" value="1"/>
</dbReference>
<dbReference type="GO" id="GO:0004672">
    <property type="term" value="F:protein kinase activity"/>
    <property type="evidence" value="ECO:0007669"/>
    <property type="project" value="InterPro"/>
</dbReference>
<dbReference type="SUPFAM" id="SSF56112">
    <property type="entry name" value="Protein kinase-like (PK-like)"/>
    <property type="match status" value="1"/>
</dbReference>
<dbReference type="GO" id="GO:0031179">
    <property type="term" value="P:peptide modification"/>
    <property type="evidence" value="ECO:0007669"/>
    <property type="project" value="InterPro"/>
</dbReference>
<keyword evidence="3" id="KW-1185">Reference proteome</keyword>
<dbReference type="SMART" id="SM00220">
    <property type="entry name" value="S_TKc"/>
    <property type="match status" value="1"/>
</dbReference>
<dbReference type="InterPro" id="IPR012341">
    <property type="entry name" value="6hp_glycosidase-like_sf"/>
</dbReference>
<reference evidence="2 3" key="1">
    <citation type="submission" date="2020-08" db="EMBL/GenBank/DDBJ databases">
        <title>Sequencing the genomes of 1000 actinobacteria strains.</title>
        <authorList>
            <person name="Klenk H.-P."/>
        </authorList>
    </citation>
    <scope>NUCLEOTIDE SEQUENCE [LARGE SCALE GENOMIC DNA]</scope>
    <source>
        <strain evidence="2 3">DSM 44320</strain>
    </source>
</reference>
<evidence type="ECO:0000313" key="2">
    <source>
        <dbReference type="EMBL" id="MBB3727230.1"/>
    </source>
</evidence>
<dbReference type="Pfam" id="PF25816">
    <property type="entry name" value="RamC_N"/>
    <property type="match status" value="1"/>
</dbReference>
<comment type="caution">
    <text evidence="2">The sequence shown here is derived from an EMBL/GenBank/DDBJ whole genome shotgun (WGS) entry which is preliminary data.</text>
</comment>
<evidence type="ECO:0000313" key="3">
    <source>
        <dbReference type="Proteomes" id="UP000579945"/>
    </source>
</evidence>
<dbReference type="InterPro" id="IPR000719">
    <property type="entry name" value="Prot_kinase_dom"/>
</dbReference>
<dbReference type="GO" id="GO:0005524">
    <property type="term" value="F:ATP binding"/>
    <property type="evidence" value="ECO:0007669"/>
    <property type="project" value="InterPro"/>
</dbReference>
<dbReference type="NCBIfam" id="NF038151">
    <property type="entry name" value="lanthi_synth_III"/>
    <property type="match status" value="1"/>
</dbReference>
<dbReference type="InterPro" id="IPR011009">
    <property type="entry name" value="Kinase-like_dom_sf"/>
</dbReference>
<dbReference type="AlphaFoldDB" id="A0A7W5V901"/>
<dbReference type="Proteomes" id="UP000579945">
    <property type="component" value="Unassembled WGS sequence"/>
</dbReference>
<organism evidence="2 3">
    <name type="scientific">Nonomuraea dietziae</name>
    <dbReference type="NCBI Taxonomy" id="65515"/>
    <lineage>
        <taxon>Bacteria</taxon>
        <taxon>Bacillati</taxon>
        <taxon>Actinomycetota</taxon>
        <taxon>Actinomycetes</taxon>
        <taxon>Streptosporangiales</taxon>
        <taxon>Streptosporangiaceae</taxon>
        <taxon>Nonomuraea</taxon>
    </lineage>
</organism>
<dbReference type="InterPro" id="IPR007822">
    <property type="entry name" value="LANC-like"/>
</dbReference>
<dbReference type="SUPFAM" id="SSF158745">
    <property type="entry name" value="LanC-like"/>
    <property type="match status" value="1"/>
</dbReference>
<dbReference type="InterPro" id="IPR053524">
    <property type="entry name" value="Aerial_hyphae_peptide-synth"/>
</dbReference>
<proteinExistence type="predicted"/>
<dbReference type="Gene3D" id="3.30.200.20">
    <property type="entry name" value="Phosphorylase Kinase, domain 1"/>
    <property type="match status" value="1"/>
</dbReference>
<dbReference type="GO" id="GO:0005975">
    <property type="term" value="P:carbohydrate metabolic process"/>
    <property type="evidence" value="ECO:0007669"/>
    <property type="project" value="InterPro"/>
</dbReference>
<dbReference type="Gene3D" id="1.50.10.10">
    <property type="match status" value="1"/>
</dbReference>
<feature type="domain" description="Protein kinase" evidence="1">
    <location>
        <begin position="224"/>
        <end position="568"/>
    </location>
</feature>
<dbReference type="RefSeq" id="WP_183647525.1">
    <property type="nucleotide sequence ID" value="NZ_JACIBV010000001.1"/>
</dbReference>
<dbReference type="CDD" id="cd04791">
    <property type="entry name" value="LanC_SerThrkinase"/>
    <property type="match status" value="1"/>
</dbReference>
<dbReference type="GeneID" id="95389547"/>
<dbReference type="InterPro" id="IPR058053">
    <property type="entry name" value="RamC_C"/>
</dbReference>
<name>A0A7W5V901_9ACTN</name>
<dbReference type="EMBL" id="JACIBV010000001">
    <property type="protein sequence ID" value="MBB3727230.1"/>
    <property type="molecule type" value="Genomic_DNA"/>
</dbReference>
<accession>A0A7W5V901</accession>
<protein>
    <recommendedName>
        <fullName evidence="1">Protein kinase domain-containing protein</fullName>
    </recommendedName>
</protein>